<proteinExistence type="predicted"/>
<evidence type="ECO:0000313" key="2">
    <source>
        <dbReference type="Proteomes" id="UP000314987"/>
    </source>
</evidence>
<reference evidence="2" key="1">
    <citation type="submission" date="2018-12" db="EMBL/GenBank/DDBJ databases">
        <authorList>
            <person name="Yazar S."/>
        </authorList>
    </citation>
    <scope>NUCLEOTIDE SEQUENCE [LARGE SCALE GENOMIC DNA]</scope>
</reference>
<dbReference type="Proteomes" id="UP000314987">
    <property type="component" value="Unassembled WGS sequence"/>
</dbReference>
<name>A0A4X2L9P9_VOMUR</name>
<keyword evidence="2" id="KW-1185">Reference proteome</keyword>
<reference evidence="1" key="3">
    <citation type="submission" date="2025-09" db="UniProtKB">
        <authorList>
            <consortium name="Ensembl"/>
        </authorList>
    </citation>
    <scope>IDENTIFICATION</scope>
</reference>
<dbReference type="STRING" id="29139.ENSVURP00010020688"/>
<sequence>MLGWVRGFVLPTCGNKEDGESNLCYENLFWQLDRYGTGKVDIIQRQEASCASAPRPGALKTGDTEKDVKPVFDEFKKYIKNHGKKLKLTFKSLDKSDSSMSYFF</sequence>
<accession>A0A4X2L9P9</accession>
<dbReference type="AlphaFoldDB" id="A0A4X2L9P9"/>
<evidence type="ECO:0000313" key="1">
    <source>
        <dbReference type="Ensembl" id="ENSVURP00010020688.1"/>
    </source>
</evidence>
<organism evidence="1 2">
    <name type="scientific">Vombatus ursinus</name>
    <name type="common">Common wombat</name>
    <dbReference type="NCBI Taxonomy" id="29139"/>
    <lineage>
        <taxon>Eukaryota</taxon>
        <taxon>Metazoa</taxon>
        <taxon>Chordata</taxon>
        <taxon>Craniata</taxon>
        <taxon>Vertebrata</taxon>
        <taxon>Euteleostomi</taxon>
        <taxon>Mammalia</taxon>
        <taxon>Metatheria</taxon>
        <taxon>Diprotodontia</taxon>
        <taxon>Vombatidae</taxon>
        <taxon>Vombatus</taxon>
    </lineage>
</organism>
<dbReference type="GeneTree" id="ENSGT00970000197954"/>
<protein>
    <submittedName>
        <fullName evidence="1">Uncharacterized protein</fullName>
    </submittedName>
</protein>
<reference evidence="1" key="2">
    <citation type="submission" date="2025-08" db="UniProtKB">
        <authorList>
            <consortium name="Ensembl"/>
        </authorList>
    </citation>
    <scope>IDENTIFICATION</scope>
</reference>
<dbReference type="Ensembl" id="ENSVURT00010023562.1">
    <property type="protein sequence ID" value="ENSVURP00010020688.1"/>
    <property type="gene ID" value="ENSVURG00010015827.1"/>
</dbReference>